<dbReference type="SUPFAM" id="SSF110916">
    <property type="entry name" value="Peptidyl-tRNA hydrolase domain-like"/>
    <property type="match status" value="1"/>
</dbReference>
<feature type="domain" description="Prokaryotic-type class I peptide chain release factors" evidence="2">
    <location>
        <begin position="7"/>
        <end position="132"/>
    </location>
</feature>
<organism evidence="3 4">
    <name type="scientific">Candidatus Tagabacteria bacterium CG03_land_8_20_14_0_80_41_22</name>
    <dbReference type="NCBI Taxonomy" id="1975020"/>
    <lineage>
        <taxon>Bacteria</taxon>
        <taxon>Candidatus Tagaibacteriota</taxon>
    </lineage>
</organism>
<dbReference type="GO" id="GO:0072344">
    <property type="term" value="P:rescue of stalled ribosome"/>
    <property type="evidence" value="ECO:0007669"/>
    <property type="project" value="TreeGrafter"/>
</dbReference>
<dbReference type="Proteomes" id="UP000228561">
    <property type="component" value="Unassembled WGS sequence"/>
</dbReference>
<name>A0A2M7B8S3_9BACT</name>
<dbReference type="PANTHER" id="PTHR47814:SF1">
    <property type="entry name" value="PEPTIDYL-TRNA HYDROLASE ARFB"/>
    <property type="match status" value="1"/>
</dbReference>
<dbReference type="Pfam" id="PF00472">
    <property type="entry name" value="RF-1"/>
    <property type="match status" value="1"/>
</dbReference>
<keyword evidence="3" id="KW-0378">Hydrolase</keyword>
<reference evidence="4" key="1">
    <citation type="submission" date="2017-09" db="EMBL/GenBank/DDBJ databases">
        <title>Depth-based differentiation of microbial function through sediment-hosted aquifers and enrichment of novel symbionts in the deep terrestrial subsurface.</title>
        <authorList>
            <person name="Probst A.J."/>
            <person name="Ladd B."/>
            <person name="Jarett J.K."/>
            <person name="Geller-Mcgrath D.E."/>
            <person name="Sieber C.M.K."/>
            <person name="Emerson J.B."/>
            <person name="Anantharaman K."/>
            <person name="Thomas B.C."/>
            <person name="Malmstrom R."/>
            <person name="Stieglmeier M."/>
            <person name="Klingl A."/>
            <person name="Woyke T."/>
            <person name="Ryan C.M."/>
            <person name="Banfield J.F."/>
        </authorList>
    </citation>
    <scope>NUCLEOTIDE SEQUENCE [LARGE SCALE GENOMIC DNA]</scope>
</reference>
<gene>
    <name evidence="3" type="ORF">COS58_02120</name>
</gene>
<evidence type="ECO:0000259" key="2">
    <source>
        <dbReference type="Pfam" id="PF00472"/>
    </source>
</evidence>
<evidence type="ECO:0000313" key="4">
    <source>
        <dbReference type="Proteomes" id="UP000228561"/>
    </source>
</evidence>
<protein>
    <submittedName>
        <fullName evidence="3">Aminoacyl-tRNA hydrolase</fullName>
    </submittedName>
</protein>
<dbReference type="InterPro" id="IPR000352">
    <property type="entry name" value="Pep_chain_release_fac_I"/>
</dbReference>
<feature type="compositionally biased region" description="Polar residues" evidence="1">
    <location>
        <begin position="15"/>
        <end position="31"/>
    </location>
</feature>
<dbReference type="Gene3D" id="3.30.160.20">
    <property type="match status" value="1"/>
</dbReference>
<comment type="caution">
    <text evidence="3">The sequence shown here is derived from an EMBL/GenBank/DDBJ whole genome shotgun (WGS) entry which is preliminary data.</text>
</comment>
<feature type="region of interest" description="Disordered" evidence="1">
    <location>
        <begin position="101"/>
        <end position="141"/>
    </location>
</feature>
<dbReference type="NCBIfam" id="NF006718">
    <property type="entry name" value="PRK09256.1"/>
    <property type="match status" value="1"/>
</dbReference>
<dbReference type="GO" id="GO:0004045">
    <property type="term" value="F:peptidyl-tRNA hydrolase activity"/>
    <property type="evidence" value="ECO:0007669"/>
    <property type="project" value="TreeGrafter"/>
</dbReference>
<evidence type="ECO:0000256" key="1">
    <source>
        <dbReference type="SAM" id="MobiDB-lite"/>
    </source>
</evidence>
<dbReference type="EMBL" id="PEVG01000026">
    <property type="protein sequence ID" value="PIU99491.1"/>
    <property type="molecule type" value="Genomic_DNA"/>
</dbReference>
<feature type="region of interest" description="Disordered" evidence="1">
    <location>
        <begin position="1"/>
        <end position="47"/>
    </location>
</feature>
<evidence type="ECO:0000313" key="3">
    <source>
        <dbReference type="EMBL" id="PIU99491.1"/>
    </source>
</evidence>
<dbReference type="GO" id="GO:0003747">
    <property type="term" value="F:translation release factor activity"/>
    <property type="evidence" value="ECO:0007669"/>
    <property type="project" value="InterPro"/>
</dbReference>
<dbReference type="AlphaFoldDB" id="A0A2M7B8S3"/>
<dbReference type="GO" id="GO:0043022">
    <property type="term" value="F:ribosome binding"/>
    <property type="evidence" value="ECO:0007669"/>
    <property type="project" value="TreeGrafter"/>
</dbReference>
<accession>A0A2M7B8S3</accession>
<proteinExistence type="predicted"/>
<sequence>MENTQKFIIPENEITEQSSRSSGAGGQNVNKRSTKSEVRWNVDASTAFTDEEKERIKQVLGNKITKEWDLIVRSQEERSWLQNKERAIERLNNLVKWALETEKDRIPTEPTKSSKKRRLEDKKRQGEKKKQRSEKPKINDY</sequence>
<dbReference type="PANTHER" id="PTHR47814">
    <property type="entry name" value="PEPTIDYL-TRNA HYDROLASE ARFB"/>
    <property type="match status" value="1"/>
</dbReference>